<proteinExistence type="predicted"/>
<evidence type="ECO:0000313" key="2">
    <source>
        <dbReference type="Proteomes" id="UP000594262"/>
    </source>
</evidence>
<keyword evidence="2" id="KW-1185">Reference proteome</keyword>
<dbReference type="OrthoDB" id="9998510at2759"/>
<evidence type="ECO:0000313" key="1">
    <source>
        <dbReference type="EnsemblMetazoa" id="CLYHEMP020752.1"/>
    </source>
</evidence>
<accession>A0A7M5XBV8</accession>
<reference evidence="1" key="1">
    <citation type="submission" date="2021-01" db="UniProtKB">
        <authorList>
            <consortium name="EnsemblMetazoa"/>
        </authorList>
    </citation>
    <scope>IDENTIFICATION</scope>
</reference>
<organism evidence="1 2">
    <name type="scientific">Clytia hemisphaerica</name>
    <dbReference type="NCBI Taxonomy" id="252671"/>
    <lineage>
        <taxon>Eukaryota</taxon>
        <taxon>Metazoa</taxon>
        <taxon>Cnidaria</taxon>
        <taxon>Hydrozoa</taxon>
        <taxon>Hydroidolina</taxon>
        <taxon>Leptothecata</taxon>
        <taxon>Obeliida</taxon>
        <taxon>Clytiidae</taxon>
        <taxon>Clytia</taxon>
    </lineage>
</organism>
<dbReference type="Proteomes" id="UP000594262">
    <property type="component" value="Unplaced"/>
</dbReference>
<name>A0A7M5XBV8_9CNID</name>
<protein>
    <submittedName>
        <fullName evidence="1">Uncharacterized protein</fullName>
    </submittedName>
</protein>
<dbReference type="EnsemblMetazoa" id="CLYHEMT020752.1">
    <property type="protein sequence ID" value="CLYHEMP020752.1"/>
    <property type="gene ID" value="CLYHEMG020752"/>
</dbReference>
<sequence length="151" mass="16716">ISSQPEMKQVIAVMFLTLSIIATSLILQSNAHGLSYNYYDEIAQSYCASRYKQPAFIFAIRRDCAGVGPPCIEICKKATPEAIKTINYQQKNLACFDALSINKKHNHLAIDTTSRQPDAGRVAMTTYGYGMGGCVWKANHCGPNYCCCRAY</sequence>
<dbReference type="AlphaFoldDB" id="A0A7M5XBV8"/>